<protein>
    <submittedName>
        <fullName evidence="2">Uncharacterized protein</fullName>
    </submittedName>
</protein>
<keyword evidence="3" id="KW-1185">Reference proteome</keyword>
<dbReference type="STRING" id="1217970.SAMN05444002_2723"/>
<dbReference type="AlphaFoldDB" id="A0A1N6GRS8"/>
<feature type="chain" id="PRO_5012794390" evidence="1">
    <location>
        <begin position="25"/>
        <end position="85"/>
    </location>
</feature>
<name>A0A1N6GRS8_9RHOB</name>
<accession>A0A1N6GRS8</accession>
<organism evidence="2 3">
    <name type="scientific">Vannielia litorea</name>
    <dbReference type="NCBI Taxonomy" id="1217970"/>
    <lineage>
        <taxon>Bacteria</taxon>
        <taxon>Pseudomonadati</taxon>
        <taxon>Pseudomonadota</taxon>
        <taxon>Alphaproteobacteria</taxon>
        <taxon>Rhodobacterales</taxon>
        <taxon>Paracoccaceae</taxon>
        <taxon>Vannielia</taxon>
    </lineage>
</organism>
<evidence type="ECO:0000313" key="2">
    <source>
        <dbReference type="EMBL" id="SIO10250.1"/>
    </source>
</evidence>
<evidence type="ECO:0000256" key="1">
    <source>
        <dbReference type="SAM" id="SignalP"/>
    </source>
</evidence>
<dbReference type="EMBL" id="FSRL01000001">
    <property type="protein sequence ID" value="SIO10250.1"/>
    <property type="molecule type" value="Genomic_DNA"/>
</dbReference>
<dbReference type="Proteomes" id="UP000184932">
    <property type="component" value="Unassembled WGS sequence"/>
</dbReference>
<evidence type="ECO:0000313" key="3">
    <source>
        <dbReference type="Proteomes" id="UP000184932"/>
    </source>
</evidence>
<dbReference type="OrthoDB" id="7875167at2"/>
<keyword evidence="1" id="KW-0732">Signal</keyword>
<gene>
    <name evidence="2" type="ORF">SAMN05444002_2723</name>
</gene>
<feature type="signal peptide" evidence="1">
    <location>
        <begin position="1"/>
        <end position="24"/>
    </location>
</feature>
<reference evidence="3" key="1">
    <citation type="submission" date="2016-11" db="EMBL/GenBank/DDBJ databases">
        <authorList>
            <person name="Varghese N."/>
            <person name="Submissions S."/>
        </authorList>
    </citation>
    <scope>NUCLEOTIDE SEQUENCE [LARGE SCALE GENOMIC DNA]</scope>
    <source>
        <strain evidence="3">DSM 29440</strain>
    </source>
</reference>
<sequence length="85" mass="9012">MQKLATISAIALAAALAFSGSASAFGKSRSNPRPPAGYQGQWYTTPAGCSYSRAQAPGEPVKWYLILNPHHIGQPNARKGCPTRL</sequence>
<proteinExistence type="predicted"/>
<dbReference type="RefSeq" id="WP_074256710.1">
    <property type="nucleotide sequence ID" value="NZ_FSRL01000001.1"/>
</dbReference>